<proteinExistence type="predicted"/>
<keyword evidence="6" id="KW-1185">Reference proteome</keyword>
<evidence type="ECO:0000256" key="3">
    <source>
        <dbReference type="SAM" id="MobiDB-lite"/>
    </source>
</evidence>
<gene>
    <name evidence="5" type="ORF">WG925_07485</name>
</gene>
<name>A0ABU9AC64_PSEA5</name>
<dbReference type="CDD" id="cd03424">
    <property type="entry name" value="NUDIX_ADPRase_Nudt5_UGPPase_Nudt14"/>
    <property type="match status" value="1"/>
</dbReference>
<evidence type="ECO:0000256" key="1">
    <source>
        <dbReference type="ARBA" id="ARBA00001946"/>
    </source>
</evidence>
<dbReference type="PROSITE" id="PS51462">
    <property type="entry name" value="NUDIX"/>
    <property type="match status" value="1"/>
</dbReference>
<reference evidence="5 6" key="1">
    <citation type="submission" date="2024-03" db="EMBL/GenBank/DDBJ databases">
        <title>Draft genome sequence of Pseudonocardia carboxydivorans JCM 14827.</title>
        <authorList>
            <person name="Duangmal K."/>
        </authorList>
    </citation>
    <scope>NUCLEOTIDE SEQUENCE [LARGE SCALE GENOMIC DNA]</scope>
    <source>
        <strain evidence="5 6">JCM 14827</strain>
    </source>
</reference>
<dbReference type="InterPro" id="IPR020084">
    <property type="entry name" value="NUDIX_hydrolase_CS"/>
</dbReference>
<feature type="region of interest" description="Disordered" evidence="3">
    <location>
        <begin position="85"/>
        <end position="111"/>
    </location>
</feature>
<dbReference type="PANTHER" id="PTHR43046:SF2">
    <property type="entry name" value="8-OXO-DGTP DIPHOSPHATASE-RELATED"/>
    <property type="match status" value="1"/>
</dbReference>
<dbReference type="SUPFAM" id="SSF55811">
    <property type="entry name" value="Nudix"/>
    <property type="match status" value="1"/>
</dbReference>
<protein>
    <submittedName>
        <fullName evidence="5">NUDIX hydrolase</fullName>
        <ecNumber evidence="5">3.6.-.-</ecNumber>
    </submittedName>
</protein>
<evidence type="ECO:0000313" key="5">
    <source>
        <dbReference type="EMBL" id="MEK6463575.1"/>
    </source>
</evidence>
<dbReference type="EC" id="3.6.-.-" evidence="5"/>
<feature type="domain" description="Nudix hydrolase" evidence="4">
    <location>
        <begin position="44"/>
        <end position="180"/>
    </location>
</feature>
<dbReference type="EMBL" id="JBBPIX010000003">
    <property type="protein sequence ID" value="MEK6463575.1"/>
    <property type="molecule type" value="Genomic_DNA"/>
</dbReference>
<evidence type="ECO:0000313" key="6">
    <source>
        <dbReference type="Proteomes" id="UP001367513"/>
    </source>
</evidence>
<dbReference type="InterPro" id="IPR000086">
    <property type="entry name" value="NUDIX_hydrolase_dom"/>
</dbReference>
<dbReference type="PANTHER" id="PTHR43046">
    <property type="entry name" value="GDP-MANNOSE MANNOSYL HYDROLASE"/>
    <property type="match status" value="1"/>
</dbReference>
<evidence type="ECO:0000256" key="2">
    <source>
        <dbReference type="ARBA" id="ARBA00022801"/>
    </source>
</evidence>
<sequence>MESSESLPRTTKRGERTVYDSEWLRVGLADIEPPDGRRFEHHVVHMKPVSIAVLVDDSDRALMLHRHRWVTDEIGYEFLGGLIEPGEDPADTARREAEEESGWRPSGPPQHLASFQPLPGMVDSLTHIYLWRSFDHVGEPSDLEEAGLLEWVPLPELPALVAGNRLLGAGTLIAALQLLARQAGVEFTPGDE</sequence>
<evidence type="ECO:0000259" key="4">
    <source>
        <dbReference type="PROSITE" id="PS51462"/>
    </source>
</evidence>
<dbReference type="RefSeq" id="WP_346107756.1">
    <property type="nucleotide sequence ID" value="NZ_BAAAOD010000077.1"/>
</dbReference>
<dbReference type="InterPro" id="IPR015797">
    <property type="entry name" value="NUDIX_hydrolase-like_dom_sf"/>
</dbReference>
<dbReference type="Proteomes" id="UP001367513">
    <property type="component" value="Unassembled WGS sequence"/>
</dbReference>
<keyword evidence="2 5" id="KW-0378">Hydrolase</keyword>
<dbReference type="PROSITE" id="PS00893">
    <property type="entry name" value="NUDIX_BOX"/>
    <property type="match status" value="1"/>
</dbReference>
<dbReference type="GO" id="GO:0016787">
    <property type="term" value="F:hydrolase activity"/>
    <property type="evidence" value="ECO:0007669"/>
    <property type="project" value="UniProtKB-KW"/>
</dbReference>
<comment type="cofactor">
    <cofactor evidence="1">
        <name>Mg(2+)</name>
        <dbReference type="ChEBI" id="CHEBI:18420"/>
    </cofactor>
</comment>
<dbReference type="Gene3D" id="3.90.79.10">
    <property type="entry name" value="Nucleoside Triphosphate Pyrophosphohydrolase"/>
    <property type="match status" value="1"/>
</dbReference>
<dbReference type="Pfam" id="PF00293">
    <property type="entry name" value="NUDIX"/>
    <property type="match status" value="1"/>
</dbReference>
<comment type="caution">
    <text evidence="5">The sequence shown here is derived from an EMBL/GenBank/DDBJ whole genome shotgun (WGS) entry which is preliminary data.</text>
</comment>
<accession>A0ABU9AC64</accession>
<organism evidence="5 6">
    <name type="scientific">Pseudonocardia alni subsp. carboxydivorans</name>
    <dbReference type="NCBI Taxonomy" id="415010"/>
    <lineage>
        <taxon>Bacteria</taxon>
        <taxon>Bacillati</taxon>
        <taxon>Actinomycetota</taxon>
        <taxon>Actinomycetes</taxon>
        <taxon>Pseudonocardiales</taxon>
        <taxon>Pseudonocardiaceae</taxon>
        <taxon>Pseudonocardia</taxon>
    </lineage>
</organism>